<dbReference type="Pfam" id="PF02163">
    <property type="entry name" value="Peptidase_M50"/>
    <property type="match status" value="1"/>
</dbReference>
<evidence type="ECO:0000256" key="10">
    <source>
        <dbReference type="ARBA" id="ARBA00023136"/>
    </source>
</evidence>
<dbReference type="OrthoDB" id="9782003at2"/>
<keyword evidence="11" id="KW-0479">Metal-binding</keyword>
<organism evidence="13 14">
    <name type="scientific">Brevinema andersonii</name>
    <dbReference type="NCBI Taxonomy" id="34097"/>
    <lineage>
        <taxon>Bacteria</taxon>
        <taxon>Pseudomonadati</taxon>
        <taxon>Spirochaetota</taxon>
        <taxon>Spirochaetia</taxon>
        <taxon>Brevinematales</taxon>
        <taxon>Brevinemataceae</taxon>
        <taxon>Brevinema</taxon>
    </lineage>
</organism>
<evidence type="ECO:0000256" key="1">
    <source>
        <dbReference type="ARBA" id="ARBA00001947"/>
    </source>
</evidence>
<feature type="transmembrane region" description="Helical" evidence="11">
    <location>
        <begin position="103"/>
        <end position="127"/>
    </location>
</feature>
<dbReference type="InterPro" id="IPR004387">
    <property type="entry name" value="Pept_M50_Zn"/>
</dbReference>
<dbReference type="CDD" id="cd06163">
    <property type="entry name" value="S2P-M50_PDZ_RseP-like"/>
    <property type="match status" value="1"/>
</dbReference>
<keyword evidence="8 11" id="KW-1133">Transmembrane helix</keyword>
<dbReference type="SMART" id="SM00228">
    <property type="entry name" value="PDZ"/>
    <property type="match status" value="2"/>
</dbReference>
<evidence type="ECO:0000256" key="4">
    <source>
        <dbReference type="ARBA" id="ARBA00022670"/>
    </source>
</evidence>
<dbReference type="PANTHER" id="PTHR42837:SF2">
    <property type="entry name" value="MEMBRANE METALLOPROTEASE ARASP2, CHLOROPLASTIC-RELATED"/>
    <property type="match status" value="1"/>
</dbReference>
<comment type="subcellular location">
    <subcellularLocation>
        <location evidence="2">Membrane</location>
        <topology evidence="2">Multi-pass membrane protein</topology>
    </subcellularLocation>
</comment>
<dbReference type="GO" id="GO:0046872">
    <property type="term" value="F:metal ion binding"/>
    <property type="evidence" value="ECO:0007669"/>
    <property type="project" value="UniProtKB-KW"/>
</dbReference>
<feature type="domain" description="PDZ" evidence="12">
    <location>
        <begin position="207"/>
        <end position="258"/>
    </location>
</feature>
<evidence type="ECO:0000313" key="13">
    <source>
        <dbReference type="EMBL" id="SFB80124.1"/>
    </source>
</evidence>
<sequence length="464" mass="51265">MDAIFAPQLLMNIFGIIVAVFVLGILIAVHELGHLLMAKMCNIRVDTFSIGMGKPIMGFQWGETYYQLGWLPFGGFCAFGDENSKKKDTDPRALVNSPLWGKILTVIGGSLFNIIFALLVLIILFSVGFQEKNLSNKVYVTPNITMNGNVVESPAWVAGLRSGDVIINISGQTISHFMDIPTALAYSKQTNQTITYIRGMITNTVLFVPINNKDTGLEIIGVRPVQEAVVGDILSDGPAVKAGLRLGDRIKMVNQQPIVYFYELEEILATNQSKPLRLEVERAADILYLNVLPSQEENVWQIGVLAEKPQEILVFQKAKNFPEAVSMSMRELKTTIDQILVSLSKLFSGKIDIQKNLSGPVRIVSITGSIAQTQNIVLLIRFMVMLSIALAVFNMLPIPGLDGGALVLNVLRAMFGRFPLAEEIISKIEVFGIILLLVLAALVFVNDIRNIIETKKNQTEMRNE</sequence>
<dbReference type="GO" id="GO:0016020">
    <property type="term" value="C:membrane"/>
    <property type="evidence" value="ECO:0007669"/>
    <property type="project" value="UniProtKB-SubCell"/>
</dbReference>
<keyword evidence="5 11" id="KW-0812">Transmembrane</keyword>
<reference evidence="14" key="1">
    <citation type="submission" date="2016-10" db="EMBL/GenBank/DDBJ databases">
        <authorList>
            <person name="Varghese N."/>
            <person name="Submissions S."/>
        </authorList>
    </citation>
    <scope>NUCLEOTIDE SEQUENCE [LARGE SCALE GENOMIC DNA]</scope>
    <source>
        <strain evidence="14">ATCC 43811</strain>
    </source>
</reference>
<dbReference type="STRING" id="34097.SAMN02745150_00859"/>
<name>A0A1I1DZ83_BREAD</name>
<dbReference type="GO" id="GO:0006508">
    <property type="term" value="P:proteolysis"/>
    <property type="evidence" value="ECO:0007669"/>
    <property type="project" value="UniProtKB-KW"/>
</dbReference>
<dbReference type="EC" id="3.4.24.-" evidence="11"/>
<proteinExistence type="inferred from homology"/>
<dbReference type="Proteomes" id="UP000240042">
    <property type="component" value="Unassembled WGS sequence"/>
</dbReference>
<accession>A0A1I1DZ83</accession>
<dbReference type="EMBL" id="FOKY01000005">
    <property type="protein sequence ID" value="SFB80124.1"/>
    <property type="molecule type" value="Genomic_DNA"/>
</dbReference>
<evidence type="ECO:0000256" key="3">
    <source>
        <dbReference type="ARBA" id="ARBA00007931"/>
    </source>
</evidence>
<evidence type="ECO:0000256" key="2">
    <source>
        <dbReference type="ARBA" id="ARBA00004141"/>
    </source>
</evidence>
<dbReference type="GO" id="GO:0004222">
    <property type="term" value="F:metalloendopeptidase activity"/>
    <property type="evidence" value="ECO:0007669"/>
    <property type="project" value="InterPro"/>
</dbReference>
<evidence type="ECO:0000256" key="6">
    <source>
        <dbReference type="ARBA" id="ARBA00022801"/>
    </source>
</evidence>
<protein>
    <recommendedName>
        <fullName evidence="11">Zinc metalloprotease</fullName>
        <ecNumber evidence="11">3.4.24.-</ecNumber>
    </recommendedName>
</protein>
<evidence type="ECO:0000256" key="8">
    <source>
        <dbReference type="ARBA" id="ARBA00022989"/>
    </source>
</evidence>
<keyword evidence="6 11" id="KW-0378">Hydrolase</keyword>
<feature type="transmembrane region" description="Helical" evidence="11">
    <location>
        <begin position="9"/>
        <end position="30"/>
    </location>
</feature>
<keyword evidence="14" id="KW-1185">Reference proteome</keyword>
<dbReference type="SUPFAM" id="SSF50156">
    <property type="entry name" value="PDZ domain-like"/>
    <property type="match status" value="2"/>
</dbReference>
<evidence type="ECO:0000259" key="12">
    <source>
        <dbReference type="PROSITE" id="PS50106"/>
    </source>
</evidence>
<dbReference type="PANTHER" id="PTHR42837">
    <property type="entry name" value="REGULATOR OF SIGMA-E PROTEASE RSEP"/>
    <property type="match status" value="1"/>
</dbReference>
<keyword evidence="9 11" id="KW-0482">Metalloprotease</keyword>
<gene>
    <name evidence="13" type="ORF">SAMN02745150_00859</name>
</gene>
<dbReference type="NCBIfam" id="TIGR00054">
    <property type="entry name" value="RIP metalloprotease RseP"/>
    <property type="match status" value="1"/>
</dbReference>
<keyword evidence="4 13" id="KW-0645">Protease</keyword>
<evidence type="ECO:0000256" key="7">
    <source>
        <dbReference type="ARBA" id="ARBA00022833"/>
    </source>
</evidence>
<dbReference type="InterPro" id="IPR008915">
    <property type="entry name" value="Peptidase_M50"/>
</dbReference>
<feature type="transmembrane region" description="Helical" evidence="11">
    <location>
        <begin position="424"/>
        <end position="445"/>
    </location>
</feature>
<dbReference type="Gene3D" id="2.30.42.10">
    <property type="match status" value="2"/>
</dbReference>
<dbReference type="PROSITE" id="PS50106">
    <property type="entry name" value="PDZ"/>
    <property type="match status" value="1"/>
</dbReference>
<dbReference type="RefSeq" id="WP_092318986.1">
    <property type="nucleotide sequence ID" value="NZ_FOKY01000005.1"/>
</dbReference>
<keyword evidence="7 11" id="KW-0862">Zinc</keyword>
<dbReference type="InterPro" id="IPR036034">
    <property type="entry name" value="PDZ_sf"/>
</dbReference>
<evidence type="ECO:0000313" key="14">
    <source>
        <dbReference type="Proteomes" id="UP000240042"/>
    </source>
</evidence>
<dbReference type="AlphaFoldDB" id="A0A1I1DZ83"/>
<evidence type="ECO:0000256" key="9">
    <source>
        <dbReference type="ARBA" id="ARBA00023049"/>
    </source>
</evidence>
<evidence type="ECO:0000256" key="11">
    <source>
        <dbReference type="RuleBase" id="RU362031"/>
    </source>
</evidence>
<keyword evidence="10 11" id="KW-0472">Membrane</keyword>
<dbReference type="InterPro" id="IPR001478">
    <property type="entry name" value="PDZ"/>
</dbReference>
<comment type="similarity">
    <text evidence="3 11">Belongs to the peptidase M50B family.</text>
</comment>
<dbReference type="CDD" id="cd23081">
    <property type="entry name" value="cpPDZ_EcRseP-like"/>
    <property type="match status" value="1"/>
</dbReference>
<evidence type="ECO:0000256" key="5">
    <source>
        <dbReference type="ARBA" id="ARBA00022692"/>
    </source>
</evidence>
<feature type="transmembrane region" description="Helical" evidence="11">
    <location>
        <begin position="376"/>
        <end position="396"/>
    </location>
</feature>
<comment type="cofactor">
    <cofactor evidence="1 11">
        <name>Zn(2+)</name>
        <dbReference type="ChEBI" id="CHEBI:29105"/>
    </cofactor>
</comment>